<dbReference type="AlphaFoldDB" id="A0A3P7T1S4"/>
<sequence length="67" mass="7905">MQSNNNILSGQKLAERIMNVVLILFCFIGFIIGYLMEQLSISVVLPPWPMYRRHPLSWQKCEKKHDE</sequence>
<keyword evidence="7 10" id="KW-0472">Membrane</keyword>
<keyword evidence="5" id="KW-0256">Endoplasmic reticulum</keyword>
<dbReference type="Proteomes" id="UP000278807">
    <property type="component" value="Unassembled WGS sequence"/>
</dbReference>
<evidence type="ECO:0000256" key="3">
    <source>
        <dbReference type="ARBA" id="ARBA00017059"/>
    </source>
</evidence>
<dbReference type="InterPro" id="IPR009542">
    <property type="entry name" value="Spc1/SPCS1"/>
</dbReference>
<dbReference type="GO" id="GO:0006465">
    <property type="term" value="P:signal peptide processing"/>
    <property type="evidence" value="ECO:0007669"/>
    <property type="project" value="InterPro"/>
</dbReference>
<reference evidence="11 12" key="1">
    <citation type="submission" date="2018-11" db="EMBL/GenBank/DDBJ databases">
        <authorList>
            <consortium name="Pathogen Informatics"/>
        </authorList>
    </citation>
    <scope>NUCLEOTIDE SEQUENCE [LARGE SCALE GENOMIC DNA]</scope>
</reference>
<keyword evidence="6 10" id="KW-1133">Transmembrane helix</keyword>
<comment type="similarity">
    <text evidence="2">Belongs to the SPCS1 family.</text>
</comment>
<keyword evidence="12" id="KW-1185">Reference proteome</keyword>
<evidence type="ECO:0000256" key="4">
    <source>
        <dbReference type="ARBA" id="ARBA00022692"/>
    </source>
</evidence>
<evidence type="ECO:0000256" key="5">
    <source>
        <dbReference type="ARBA" id="ARBA00022824"/>
    </source>
</evidence>
<keyword evidence="4 10" id="KW-0812">Transmembrane</keyword>
<dbReference type="EMBL" id="UZAE01012031">
    <property type="protein sequence ID" value="VDO03157.1"/>
    <property type="molecule type" value="Genomic_DNA"/>
</dbReference>
<evidence type="ECO:0000256" key="6">
    <source>
        <dbReference type="ARBA" id="ARBA00022989"/>
    </source>
</evidence>
<comment type="function">
    <text evidence="9">Component of the signal peptidase complex (SPC) which catalyzes the cleavage of N-terminal signal sequences from nascent proteins as they are translocated into the lumen of the endoplasmic reticulum. Dispensable for SPC enzymatic activity.</text>
</comment>
<dbReference type="GO" id="GO:0005787">
    <property type="term" value="C:signal peptidase complex"/>
    <property type="evidence" value="ECO:0007669"/>
    <property type="project" value="InterPro"/>
</dbReference>
<protein>
    <recommendedName>
        <fullName evidence="3">Signal peptidase complex subunit 1</fullName>
    </recommendedName>
    <alternativeName>
        <fullName evidence="8">Microsomal signal peptidase 12 kDa subunit</fullName>
    </alternativeName>
</protein>
<dbReference type="PANTHER" id="PTHR13202:SF0">
    <property type="entry name" value="SIGNAL PEPTIDASE COMPLEX SUBUNIT 1"/>
    <property type="match status" value="1"/>
</dbReference>
<evidence type="ECO:0000256" key="8">
    <source>
        <dbReference type="ARBA" id="ARBA00032913"/>
    </source>
</evidence>
<evidence type="ECO:0000313" key="11">
    <source>
        <dbReference type="EMBL" id="VDO03157.1"/>
    </source>
</evidence>
<evidence type="ECO:0000256" key="9">
    <source>
        <dbReference type="ARBA" id="ARBA00045204"/>
    </source>
</evidence>
<dbReference type="PANTHER" id="PTHR13202">
    <property type="entry name" value="MICROSOMAL SIGNAL PEPTIDASE 12 KDA SUBUNIT"/>
    <property type="match status" value="1"/>
</dbReference>
<name>A0A3P7T1S4_RODNA</name>
<evidence type="ECO:0000313" key="12">
    <source>
        <dbReference type="Proteomes" id="UP000278807"/>
    </source>
</evidence>
<organism evidence="11 12">
    <name type="scientific">Rodentolepis nana</name>
    <name type="common">Dwarf tapeworm</name>
    <name type="synonym">Hymenolepis nana</name>
    <dbReference type="NCBI Taxonomy" id="102285"/>
    <lineage>
        <taxon>Eukaryota</taxon>
        <taxon>Metazoa</taxon>
        <taxon>Spiralia</taxon>
        <taxon>Lophotrochozoa</taxon>
        <taxon>Platyhelminthes</taxon>
        <taxon>Cestoda</taxon>
        <taxon>Eucestoda</taxon>
        <taxon>Cyclophyllidea</taxon>
        <taxon>Hymenolepididae</taxon>
        <taxon>Rodentolepis</taxon>
    </lineage>
</organism>
<evidence type="ECO:0000256" key="10">
    <source>
        <dbReference type="SAM" id="Phobius"/>
    </source>
</evidence>
<dbReference type="Pfam" id="PF06645">
    <property type="entry name" value="SPC12"/>
    <property type="match status" value="1"/>
</dbReference>
<evidence type="ECO:0000256" key="7">
    <source>
        <dbReference type="ARBA" id="ARBA00023136"/>
    </source>
</evidence>
<proteinExistence type="inferred from homology"/>
<gene>
    <name evidence="11" type="ORF">HNAJ_LOCUS7297</name>
</gene>
<feature type="transmembrane region" description="Helical" evidence="10">
    <location>
        <begin position="20"/>
        <end position="45"/>
    </location>
</feature>
<evidence type="ECO:0000256" key="2">
    <source>
        <dbReference type="ARBA" id="ARBA00005245"/>
    </source>
</evidence>
<evidence type="ECO:0000256" key="1">
    <source>
        <dbReference type="ARBA" id="ARBA00004477"/>
    </source>
</evidence>
<dbReference type="GO" id="GO:0045047">
    <property type="term" value="P:protein targeting to ER"/>
    <property type="evidence" value="ECO:0007669"/>
    <property type="project" value="TreeGrafter"/>
</dbReference>
<comment type="subcellular location">
    <subcellularLocation>
        <location evidence="1">Endoplasmic reticulum membrane</location>
        <topology evidence="1">Multi-pass membrane protein</topology>
    </subcellularLocation>
</comment>
<accession>A0A3P7T1S4</accession>
<dbReference type="OrthoDB" id="263893at2759"/>